<feature type="compositionally biased region" description="Basic and acidic residues" evidence="3">
    <location>
        <begin position="74"/>
        <end position="84"/>
    </location>
</feature>
<dbReference type="PROSITE" id="PS50102">
    <property type="entry name" value="RRM"/>
    <property type="match status" value="1"/>
</dbReference>
<feature type="compositionally biased region" description="Basic and acidic residues" evidence="3">
    <location>
        <begin position="334"/>
        <end position="363"/>
    </location>
</feature>
<dbReference type="InterPro" id="IPR012677">
    <property type="entry name" value="Nucleotide-bd_a/b_plait_sf"/>
</dbReference>
<evidence type="ECO:0000256" key="1">
    <source>
        <dbReference type="ARBA" id="ARBA00022884"/>
    </source>
</evidence>
<dbReference type="GO" id="GO:0005634">
    <property type="term" value="C:nucleus"/>
    <property type="evidence" value="ECO:0007669"/>
    <property type="project" value="TreeGrafter"/>
</dbReference>
<reference evidence="6" key="1">
    <citation type="submission" date="2016-11" db="UniProtKB">
        <authorList>
            <consortium name="WormBaseParasite"/>
        </authorList>
    </citation>
    <scope>IDENTIFICATION</scope>
</reference>
<feature type="domain" description="RRM" evidence="4">
    <location>
        <begin position="102"/>
        <end position="172"/>
    </location>
</feature>
<feature type="compositionally biased region" description="Acidic residues" evidence="3">
    <location>
        <begin position="323"/>
        <end position="333"/>
    </location>
</feature>
<dbReference type="InterPro" id="IPR051186">
    <property type="entry name" value="RRM_HNRPC/RALY_subfam"/>
</dbReference>
<proteinExistence type="predicted"/>
<name>A0A1I7SD58_BURXY</name>
<dbReference type="Pfam" id="PF00076">
    <property type="entry name" value="RRM_1"/>
    <property type="match status" value="1"/>
</dbReference>
<dbReference type="InterPro" id="IPR035979">
    <property type="entry name" value="RBD_domain_sf"/>
</dbReference>
<dbReference type="SMART" id="SM00360">
    <property type="entry name" value="RRM"/>
    <property type="match status" value="1"/>
</dbReference>
<dbReference type="Proteomes" id="UP000095284">
    <property type="component" value="Unplaced"/>
</dbReference>
<dbReference type="WBParaSite" id="BXY_1096300.1">
    <property type="protein sequence ID" value="BXY_1096300.1"/>
    <property type="gene ID" value="BXY_1096300"/>
</dbReference>
<dbReference type="PROSITE" id="PS00028">
    <property type="entry name" value="ZINC_FINGER_C2H2_1"/>
    <property type="match status" value="1"/>
</dbReference>
<feature type="region of interest" description="Disordered" evidence="3">
    <location>
        <begin position="320"/>
        <end position="436"/>
    </location>
</feature>
<evidence type="ECO:0000256" key="3">
    <source>
        <dbReference type="SAM" id="MobiDB-lite"/>
    </source>
</evidence>
<feature type="compositionally biased region" description="Basic and acidic residues" evidence="3">
    <location>
        <begin position="370"/>
        <end position="379"/>
    </location>
</feature>
<evidence type="ECO:0000256" key="2">
    <source>
        <dbReference type="PROSITE-ProRule" id="PRU00176"/>
    </source>
</evidence>
<organism evidence="5 6">
    <name type="scientific">Bursaphelenchus xylophilus</name>
    <name type="common">Pinewood nematode worm</name>
    <name type="synonym">Aphelenchoides xylophilus</name>
    <dbReference type="NCBI Taxonomy" id="6326"/>
    <lineage>
        <taxon>Eukaryota</taxon>
        <taxon>Metazoa</taxon>
        <taxon>Ecdysozoa</taxon>
        <taxon>Nematoda</taxon>
        <taxon>Chromadorea</taxon>
        <taxon>Rhabditida</taxon>
        <taxon>Tylenchina</taxon>
        <taxon>Tylenchomorpha</taxon>
        <taxon>Aphelenchoidea</taxon>
        <taxon>Aphelenchoididae</taxon>
        <taxon>Bursaphelenchus</taxon>
    </lineage>
</organism>
<evidence type="ECO:0000313" key="5">
    <source>
        <dbReference type="Proteomes" id="UP000095284"/>
    </source>
</evidence>
<evidence type="ECO:0000259" key="4">
    <source>
        <dbReference type="PROSITE" id="PS50102"/>
    </source>
</evidence>
<dbReference type="PANTHER" id="PTHR13968">
    <property type="entry name" value="HETEROGENEOUS NUCLEAR RIBONUCLEOPROTEIN"/>
    <property type="match status" value="1"/>
</dbReference>
<feature type="compositionally biased region" description="Pro residues" evidence="3">
    <location>
        <begin position="61"/>
        <end position="70"/>
    </location>
</feature>
<dbReference type="eggNOG" id="ENOG502S7EM">
    <property type="taxonomic scope" value="Eukaryota"/>
</dbReference>
<evidence type="ECO:0000313" key="6">
    <source>
        <dbReference type="WBParaSite" id="BXY_1096300.1"/>
    </source>
</evidence>
<keyword evidence="1 2" id="KW-0694">RNA-binding</keyword>
<dbReference type="AlphaFoldDB" id="A0A1I7SD58"/>
<protein>
    <submittedName>
        <fullName evidence="6">RRM domain-containing protein</fullName>
    </submittedName>
</protein>
<dbReference type="Gene3D" id="3.30.70.330">
    <property type="match status" value="1"/>
</dbReference>
<dbReference type="InterPro" id="IPR013087">
    <property type="entry name" value="Znf_C2H2_type"/>
</dbReference>
<accession>A0A1I7SD58</accession>
<dbReference type="PANTHER" id="PTHR13968:SF26">
    <property type="entry name" value="RRM DOMAIN-CONTAINING PROTEIN"/>
    <property type="match status" value="1"/>
</dbReference>
<sequence length="454" mass="50416">MNTTLECCCPLLSMYNPNPYAYPYNSNVAYYNVSSGGGGYAAPAPVSAYNIPPQAYVDPQPSYPPKPATPPRSSSKEERNDRARNSKISTDTSSKDPEALMSRIFMGNVNVTTTRDDIIDVCRPFGRLKAVSLFKGYSFVQYNKPEDAAMAVQALDGYNLQGSKLDVRVVSVGGVKGKGAVLNAGLAKRPKTDFFFGGHKVRPDVVNGRNKSFAEDISPGLTSLQFYDHKQKDVLVCGSCRTTFAEIVDYIRHRRLPNCNFFEKEVCPTKLSCFTCNSEFTDSWVFVQHLIHRHSINLYKGQPKSDPSFFVEKYGKFEKTPAETDESEDDDISDDKSEERTNQERSDRRDSDEPEPKKSRGDSFSEPPDIDCRSEDTHTPPHQRNPPKPIEAADFARAFNEDSTIGKAPPAQPMTSMQSLLRLPPNPVGSSSTGSALTVEEQMKMLAEFDPSGF</sequence>
<dbReference type="GO" id="GO:0003723">
    <property type="term" value="F:RNA binding"/>
    <property type="evidence" value="ECO:0007669"/>
    <property type="project" value="UniProtKB-UniRule"/>
</dbReference>
<dbReference type="InterPro" id="IPR000504">
    <property type="entry name" value="RRM_dom"/>
</dbReference>
<dbReference type="SUPFAM" id="SSF54928">
    <property type="entry name" value="RNA-binding domain, RBD"/>
    <property type="match status" value="1"/>
</dbReference>
<feature type="region of interest" description="Disordered" evidence="3">
    <location>
        <begin position="55"/>
        <end position="95"/>
    </location>
</feature>